<evidence type="ECO:0000313" key="4">
    <source>
        <dbReference type="Proteomes" id="UP000031501"/>
    </source>
</evidence>
<name>A0A221P0Z3_9ACTN</name>
<keyword evidence="2" id="KW-0812">Transmembrane</keyword>
<dbReference type="AlphaFoldDB" id="A0A221P0Z3"/>
<evidence type="ECO:0000256" key="2">
    <source>
        <dbReference type="SAM" id="Phobius"/>
    </source>
</evidence>
<dbReference type="CDD" id="cd00093">
    <property type="entry name" value="HTH_XRE"/>
    <property type="match status" value="1"/>
</dbReference>
<dbReference type="KEGG" id="splu:LK06_018300"/>
<organism evidence="3 4">
    <name type="scientific">Streptomyces pluripotens</name>
    <dbReference type="NCBI Taxonomy" id="1355015"/>
    <lineage>
        <taxon>Bacteria</taxon>
        <taxon>Bacillati</taxon>
        <taxon>Actinomycetota</taxon>
        <taxon>Actinomycetes</taxon>
        <taxon>Kitasatosporales</taxon>
        <taxon>Streptomycetaceae</taxon>
        <taxon>Streptomyces</taxon>
    </lineage>
</organism>
<keyword evidence="4" id="KW-1185">Reference proteome</keyword>
<accession>A0A221P0Z3</accession>
<sequence>MCRSVAVSSAWAGGPSANGQTVSGIDLSASPPSPDPAVRLRSELLSQKQRSGLSYARISALTHYSKSSWERWINGKQFPPRSAVESFARAARTDAGPLLELWDQAELIRAAGPEPAEPSVPASGRAPAASRNGGPVAGPAEEPAPAEAEAAVPEPAEADTAAVPDAPGPEADTTEADTTGPAAGPGIARRLGLRRPSYLVAAAAAVCAVVAASGFAIVHYSSDRSEGSTDDTGRQAGATPSAVHTAPVNCTQAGCTGKDPMTMGCSRDGQTLALTRNENMVIELRYSKACGASWGRITYAEPKAVVDVNNSIGATEATPVHWGNDVYSPMAELSGNQTAWACGTQPDGQSRTCTVHSPVPSAS</sequence>
<dbReference type="Pfam" id="PF13560">
    <property type="entry name" value="HTH_31"/>
    <property type="match status" value="1"/>
</dbReference>
<protein>
    <recommendedName>
        <fullName evidence="5">XRE family transcriptional regulator</fullName>
    </recommendedName>
</protein>
<gene>
    <name evidence="3" type="ORF">LK07_19460</name>
</gene>
<feature type="region of interest" description="Disordered" evidence="1">
    <location>
        <begin position="113"/>
        <end position="188"/>
    </location>
</feature>
<proteinExistence type="predicted"/>
<feature type="compositionally biased region" description="Low complexity" evidence="1">
    <location>
        <begin position="133"/>
        <end position="165"/>
    </location>
</feature>
<keyword evidence="2" id="KW-0472">Membrane</keyword>
<dbReference type="Pfam" id="PF10901">
    <property type="entry name" value="DUF2690"/>
    <property type="match status" value="1"/>
</dbReference>
<dbReference type="Proteomes" id="UP000031501">
    <property type="component" value="Chromosome"/>
</dbReference>
<dbReference type="InterPro" id="IPR001387">
    <property type="entry name" value="Cro/C1-type_HTH"/>
</dbReference>
<dbReference type="InterPro" id="IPR021224">
    <property type="entry name" value="DUF2690"/>
</dbReference>
<dbReference type="STRING" id="1355015.LK06_018300"/>
<feature type="transmembrane region" description="Helical" evidence="2">
    <location>
        <begin position="198"/>
        <end position="220"/>
    </location>
</feature>
<feature type="region of interest" description="Disordered" evidence="1">
    <location>
        <begin position="1"/>
        <end position="37"/>
    </location>
</feature>
<keyword evidence="2" id="KW-1133">Transmembrane helix</keyword>
<evidence type="ECO:0000256" key="1">
    <source>
        <dbReference type="SAM" id="MobiDB-lite"/>
    </source>
</evidence>
<reference evidence="3 4" key="1">
    <citation type="submission" date="2017-07" db="EMBL/GenBank/DDBJ databases">
        <title>Genome sequence of Streptomyces pluripotens MUSC 137T.</title>
        <authorList>
            <person name="Ser H.-L."/>
            <person name="Lee L.-H."/>
        </authorList>
    </citation>
    <scope>NUCLEOTIDE SEQUENCE [LARGE SCALE GENOMIC DNA]</scope>
    <source>
        <strain evidence="3 4">MUSC 137</strain>
    </source>
</reference>
<evidence type="ECO:0000313" key="3">
    <source>
        <dbReference type="EMBL" id="ASN25822.1"/>
    </source>
</evidence>
<evidence type="ECO:0008006" key="5">
    <source>
        <dbReference type="Google" id="ProtNLM"/>
    </source>
</evidence>
<dbReference type="EMBL" id="CP022433">
    <property type="protein sequence ID" value="ASN25822.1"/>
    <property type="molecule type" value="Genomic_DNA"/>
</dbReference>